<feature type="region of interest" description="Disordered" evidence="1">
    <location>
        <begin position="152"/>
        <end position="179"/>
    </location>
</feature>
<sequence length="179" mass="20804">MAAGGNKASFAWLNKMGVTNCYSTARNKHKTLAENHDQKITEWKKRVEEAVSIKDVKEGPDLSRNNVDGTVAPHHQSIGNPNKSFHWFHTMAVERRVLQSDDFRKPEEYKQMKNTSNVMITNYTILFARVLVDFLPAFKKFSKVVRRHIKHPFADQMRQKSDMGSQPQNNHQRELKRIL</sequence>
<evidence type="ECO:0000313" key="2">
    <source>
        <dbReference type="EnsemblMetazoa" id="CLYHEMP007067.1"/>
    </source>
</evidence>
<evidence type="ECO:0000256" key="1">
    <source>
        <dbReference type="SAM" id="MobiDB-lite"/>
    </source>
</evidence>
<dbReference type="AlphaFoldDB" id="A0A7M5VAV5"/>
<proteinExistence type="predicted"/>
<evidence type="ECO:0000313" key="3">
    <source>
        <dbReference type="Proteomes" id="UP000594262"/>
    </source>
</evidence>
<reference evidence="2" key="1">
    <citation type="submission" date="2021-01" db="UniProtKB">
        <authorList>
            <consortium name="EnsemblMetazoa"/>
        </authorList>
    </citation>
    <scope>IDENTIFICATION</scope>
</reference>
<keyword evidence="3" id="KW-1185">Reference proteome</keyword>
<organism evidence="2 3">
    <name type="scientific">Clytia hemisphaerica</name>
    <dbReference type="NCBI Taxonomy" id="252671"/>
    <lineage>
        <taxon>Eukaryota</taxon>
        <taxon>Metazoa</taxon>
        <taxon>Cnidaria</taxon>
        <taxon>Hydrozoa</taxon>
        <taxon>Hydroidolina</taxon>
        <taxon>Leptothecata</taxon>
        <taxon>Obeliida</taxon>
        <taxon>Clytiidae</taxon>
        <taxon>Clytia</taxon>
    </lineage>
</organism>
<name>A0A7M5VAV5_9CNID</name>
<dbReference type="EnsemblMetazoa" id="CLYHEMT007067.1">
    <property type="protein sequence ID" value="CLYHEMP007067.1"/>
    <property type="gene ID" value="CLYHEMG007067"/>
</dbReference>
<dbReference type="Proteomes" id="UP000594262">
    <property type="component" value="Unplaced"/>
</dbReference>
<protein>
    <submittedName>
        <fullName evidence="2">Uncharacterized protein</fullName>
    </submittedName>
</protein>
<accession>A0A7M5VAV5</accession>
<dbReference type="OrthoDB" id="5988094at2759"/>